<evidence type="ECO:0000256" key="1">
    <source>
        <dbReference type="SAM" id="MobiDB-lite"/>
    </source>
</evidence>
<dbReference type="AlphaFoldDB" id="A0A3P6T9K2"/>
<evidence type="ECO:0000313" key="2">
    <source>
        <dbReference type="EMBL" id="VDK84782.1"/>
    </source>
</evidence>
<reference evidence="2 3" key="1">
    <citation type="submission" date="2018-11" db="EMBL/GenBank/DDBJ databases">
        <authorList>
            <consortium name="Pathogen Informatics"/>
        </authorList>
    </citation>
    <scope>NUCLEOTIDE SEQUENCE [LARGE SCALE GENOMIC DNA]</scope>
</reference>
<gene>
    <name evidence="2" type="ORF">DILT_LOCUS3626</name>
</gene>
<feature type="compositionally biased region" description="Polar residues" evidence="1">
    <location>
        <begin position="9"/>
        <end position="27"/>
    </location>
</feature>
<keyword evidence="3" id="KW-1185">Reference proteome</keyword>
<organism evidence="2 3">
    <name type="scientific">Dibothriocephalus latus</name>
    <name type="common">Fish tapeworm</name>
    <name type="synonym">Diphyllobothrium latum</name>
    <dbReference type="NCBI Taxonomy" id="60516"/>
    <lineage>
        <taxon>Eukaryota</taxon>
        <taxon>Metazoa</taxon>
        <taxon>Spiralia</taxon>
        <taxon>Lophotrochozoa</taxon>
        <taxon>Platyhelminthes</taxon>
        <taxon>Cestoda</taxon>
        <taxon>Eucestoda</taxon>
        <taxon>Diphyllobothriidea</taxon>
        <taxon>Diphyllobothriidae</taxon>
        <taxon>Dibothriocephalus</taxon>
    </lineage>
</organism>
<accession>A0A3P6T9K2</accession>
<evidence type="ECO:0000313" key="3">
    <source>
        <dbReference type="Proteomes" id="UP000281553"/>
    </source>
</evidence>
<name>A0A3P6T9K2_DIBLA</name>
<dbReference type="Proteomes" id="UP000281553">
    <property type="component" value="Unassembled WGS sequence"/>
</dbReference>
<dbReference type="EMBL" id="UYRU01043988">
    <property type="protein sequence ID" value="VDK84782.1"/>
    <property type="molecule type" value="Genomic_DNA"/>
</dbReference>
<feature type="compositionally biased region" description="Low complexity" evidence="1">
    <location>
        <begin position="38"/>
        <end position="67"/>
    </location>
</feature>
<proteinExistence type="predicted"/>
<feature type="region of interest" description="Disordered" evidence="1">
    <location>
        <begin position="1"/>
        <end position="78"/>
    </location>
</feature>
<protein>
    <submittedName>
        <fullName evidence="2">Uncharacterized protein</fullName>
    </submittedName>
</protein>
<sequence length="104" mass="10842">MGLCASFAMPQQQPPTTEVHPTTQSTPAGFVGCFNFLDSPDGGSSTDPSTASRSSSSDSPQATPSSPNGQQGLERRGLNDYAAEFPLLAVYQPCATQRSLGLEC</sequence>